<evidence type="ECO:0000259" key="6">
    <source>
        <dbReference type="Pfam" id="PF25137"/>
    </source>
</evidence>
<dbReference type="Proteomes" id="UP001165395">
    <property type="component" value="Unassembled WGS sequence"/>
</dbReference>
<dbReference type="PANTHER" id="PTHR11496">
    <property type="entry name" value="ALCOHOL DEHYDROGENASE"/>
    <property type="match status" value="1"/>
</dbReference>
<dbReference type="PROSITE" id="PS00913">
    <property type="entry name" value="ADH_IRON_1"/>
    <property type="match status" value="1"/>
</dbReference>
<feature type="domain" description="Fe-containing alcohol dehydrogenase-like C-terminal" evidence="6">
    <location>
        <begin position="199"/>
        <end position="387"/>
    </location>
</feature>
<dbReference type="Pfam" id="PF25137">
    <property type="entry name" value="ADH_Fe_C"/>
    <property type="match status" value="1"/>
</dbReference>
<dbReference type="RefSeq" id="WP_227181259.1">
    <property type="nucleotide sequence ID" value="NZ_JAJBZT010000007.1"/>
</dbReference>
<proteinExistence type="inferred from homology"/>
<dbReference type="SUPFAM" id="SSF56796">
    <property type="entry name" value="Dehydroquinate synthase-like"/>
    <property type="match status" value="1"/>
</dbReference>
<comment type="similarity">
    <text evidence="2">Belongs to the iron-containing alcohol dehydrogenase family.</text>
</comment>
<comment type="cofactor">
    <cofactor evidence="1">
        <name>Fe cation</name>
        <dbReference type="ChEBI" id="CHEBI:24875"/>
    </cofactor>
</comment>
<dbReference type="InterPro" id="IPR039697">
    <property type="entry name" value="Alcohol_dehydrogenase_Fe"/>
</dbReference>
<evidence type="ECO:0000313" key="7">
    <source>
        <dbReference type="EMBL" id="MCB6184448.1"/>
    </source>
</evidence>
<reference evidence="7" key="1">
    <citation type="submission" date="2021-10" db="EMBL/GenBank/DDBJ databases">
        <title>The complete genome sequence of Leeia sp. TBRC 13508.</title>
        <authorList>
            <person name="Charoenyingcharoen P."/>
            <person name="Yukphan P."/>
        </authorList>
    </citation>
    <scope>NUCLEOTIDE SEQUENCE</scope>
    <source>
        <strain evidence="7">TBRC 13508</strain>
    </source>
</reference>
<evidence type="ECO:0000313" key="8">
    <source>
        <dbReference type="Proteomes" id="UP001165395"/>
    </source>
</evidence>
<dbReference type="Gene3D" id="3.40.50.1970">
    <property type="match status" value="1"/>
</dbReference>
<accession>A0ABS8D8B2</accession>
<evidence type="ECO:0000259" key="5">
    <source>
        <dbReference type="Pfam" id="PF00465"/>
    </source>
</evidence>
<gene>
    <name evidence="7" type="ORF">LIN78_12915</name>
</gene>
<dbReference type="EMBL" id="JAJBZT010000007">
    <property type="protein sequence ID" value="MCB6184448.1"/>
    <property type="molecule type" value="Genomic_DNA"/>
</dbReference>
<dbReference type="InterPro" id="IPR001670">
    <property type="entry name" value="ADH_Fe/GldA"/>
</dbReference>
<dbReference type="PANTHER" id="PTHR11496:SF102">
    <property type="entry name" value="ALCOHOL DEHYDROGENASE 4"/>
    <property type="match status" value="1"/>
</dbReference>
<dbReference type="Pfam" id="PF00465">
    <property type="entry name" value="Fe-ADH"/>
    <property type="match status" value="1"/>
</dbReference>
<name>A0ABS8D8B2_9NEIS</name>
<evidence type="ECO:0000256" key="2">
    <source>
        <dbReference type="ARBA" id="ARBA00007358"/>
    </source>
</evidence>
<dbReference type="InterPro" id="IPR018211">
    <property type="entry name" value="ADH_Fe_CS"/>
</dbReference>
<evidence type="ECO:0000256" key="1">
    <source>
        <dbReference type="ARBA" id="ARBA00001962"/>
    </source>
</evidence>
<protein>
    <submittedName>
        <fullName evidence="7">Iron-containing alcohol dehydrogenase</fullName>
    </submittedName>
</protein>
<organism evidence="7 8">
    <name type="scientific">Leeia speluncae</name>
    <dbReference type="NCBI Taxonomy" id="2884804"/>
    <lineage>
        <taxon>Bacteria</taxon>
        <taxon>Pseudomonadati</taxon>
        <taxon>Pseudomonadota</taxon>
        <taxon>Betaproteobacteria</taxon>
        <taxon>Neisseriales</taxon>
        <taxon>Leeiaceae</taxon>
        <taxon>Leeia</taxon>
    </lineage>
</organism>
<dbReference type="InterPro" id="IPR056798">
    <property type="entry name" value="ADH_Fe_C"/>
</dbReference>
<evidence type="ECO:0000256" key="3">
    <source>
        <dbReference type="ARBA" id="ARBA00023002"/>
    </source>
</evidence>
<keyword evidence="4" id="KW-0520">NAD</keyword>
<comment type="caution">
    <text evidence="7">The sequence shown here is derived from an EMBL/GenBank/DDBJ whole genome shotgun (WGS) entry which is preliminary data.</text>
</comment>
<evidence type="ECO:0000256" key="4">
    <source>
        <dbReference type="ARBA" id="ARBA00023027"/>
    </source>
</evidence>
<feature type="domain" description="Alcohol dehydrogenase iron-type/glycerol dehydrogenase GldA" evidence="5">
    <location>
        <begin position="10"/>
        <end position="188"/>
    </location>
</feature>
<keyword evidence="3" id="KW-0560">Oxidoreductase</keyword>
<keyword evidence="8" id="KW-1185">Reference proteome</keyword>
<dbReference type="CDD" id="cd14861">
    <property type="entry name" value="Fe-ADH-like"/>
    <property type="match status" value="1"/>
</dbReference>
<sequence length="393" mass="41363">MNTINYWNYPTEIYSGSGAIAELLPFCQLQGYQHILIVTDQGITKLGHVSSLYAALVAAGKVVTVFDQVESNPSTDNVALGVKTYAEHPQDVIIALGGGSVLDAAKAISLVAADPNGLENFDWNVAFHRYPTLSSFPKLAITPLIMVPTTAGTGSELSREAVITNAVDHVKHVITHQGLLAKAVFLDPDLTVALPAHLTAATGVDALTHHLEAYFSPLNHPMSSGIALEGIRLIAQHLPLAVAEPTNLVARENMLVASAMAAVAFQKGLGGVHALAHALGGRYKKHHGLLNAILLPYVLKANAATIADKVAPVNAVLGLSGSTLDHLLDWVLTFRQQLSIPHSLAEIGIESVEGALIGQHAAADTSSADTNPIAFTAEEYEAIFLHAVAGVLV</sequence>
<dbReference type="Gene3D" id="1.20.1090.10">
    <property type="entry name" value="Dehydroquinate synthase-like - alpha domain"/>
    <property type="match status" value="1"/>
</dbReference>